<dbReference type="GO" id="GO:0008239">
    <property type="term" value="F:dipeptidyl-peptidase activity"/>
    <property type="evidence" value="ECO:0007669"/>
    <property type="project" value="TreeGrafter"/>
</dbReference>
<reference evidence="7" key="1">
    <citation type="journal article" date="2020" name="bioRxiv">
        <title>Whole genome comparisons of ergot fungi reveals the divergence and evolution of species within the genus Claviceps are the result of varying mechanisms driving genome evolution and host range expansion.</title>
        <authorList>
            <person name="Wyka S.A."/>
            <person name="Mondo S.J."/>
            <person name="Liu M."/>
            <person name="Dettman J."/>
            <person name="Nalam V."/>
            <person name="Broders K.D."/>
        </authorList>
    </citation>
    <scope>NUCLEOTIDE SEQUENCE</scope>
    <source>
        <strain evidence="7">CCC 602</strain>
    </source>
</reference>
<name>A0A9P7N3G1_9HYPO</name>
<dbReference type="InterPro" id="IPR008758">
    <property type="entry name" value="Peptidase_S28"/>
</dbReference>
<proteinExistence type="inferred from homology"/>
<evidence type="ECO:0000256" key="1">
    <source>
        <dbReference type="ARBA" id="ARBA00011079"/>
    </source>
</evidence>
<dbReference type="EMBL" id="SRPW01004424">
    <property type="protein sequence ID" value="KAG5982541.1"/>
    <property type="molecule type" value="Genomic_DNA"/>
</dbReference>
<dbReference type="FunFam" id="3.40.50.1820:FF:000165">
    <property type="entry name" value="Serine peptidase, putative"/>
    <property type="match status" value="1"/>
</dbReference>
<dbReference type="Pfam" id="PF05577">
    <property type="entry name" value="Peptidase_S28"/>
    <property type="match status" value="1"/>
</dbReference>
<dbReference type="PANTHER" id="PTHR11010">
    <property type="entry name" value="PROTEASE S28 PRO-X CARBOXYPEPTIDASE-RELATED"/>
    <property type="match status" value="1"/>
</dbReference>
<evidence type="ECO:0000313" key="7">
    <source>
        <dbReference type="EMBL" id="KAG5982541.1"/>
    </source>
</evidence>
<dbReference type="AlphaFoldDB" id="A0A9P7N3G1"/>
<dbReference type="PANTHER" id="PTHR11010:SF23">
    <property type="entry name" value="SERINE PEPTIDASE"/>
    <property type="match status" value="1"/>
</dbReference>
<dbReference type="OrthoDB" id="1735038at2759"/>
<gene>
    <name evidence="7" type="ORF">E4U43_006429</name>
</gene>
<keyword evidence="3 6" id="KW-0732">Signal</keyword>
<keyword evidence="5" id="KW-0325">Glycoprotein</keyword>
<dbReference type="InterPro" id="IPR029058">
    <property type="entry name" value="AB_hydrolase_fold"/>
</dbReference>
<dbReference type="Proteomes" id="UP000748025">
    <property type="component" value="Unassembled WGS sequence"/>
</dbReference>
<evidence type="ECO:0000256" key="4">
    <source>
        <dbReference type="ARBA" id="ARBA00022801"/>
    </source>
</evidence>
<evidence type="ECO:0000256" key="2">
    <source>
        <dbReference type="ARBA" id="ARBA00022670"/>
    </source>
</evidence>
<comment type="caution">
    <text evidence="7">The sequence shown here is derived from an EMBL/GenBank/DDBJ whole genome shotgun (WGS) entry which is preliminary data.</text>
</comment>
<feature type="signal peptide" evidence="6">
    <location>
        <begin position="1"/>
        <end position="20"/>
    </location>
</feature>
<protein>
    <recommendedName>
        <fullName evidence="9">Serine protease</fullName>
    </recommendedName>
</protein>
<evidence type="ECO:0000256" key="6">
    <source>
        <dbReference type="SAM" id="SignalP"/>
    </source>
</evidence>
<feature type="non-terminal residue" evidence="7">
    <location>
        <position position="312"/>
    </location>
</feature>
<accession>A0A9P7N3G1</accession>
<dbReference type="GO" id="GO:0006508">
    <property type="term" value="P:proteolysis"/>
    <property type="evidence" value="ECO:0007669"/>
    <property type="project" value="UniProtKB-KW"/>
</dbReference>
<dbReference type="Gene3D" id="3.40.50.1820">
    <property type="entry name" value="alpha/beta hydrolase"/>
    <property type="match status" value="1"/>
</dbReference>
<sequence>MRLSLFVAAVATLAGSSVNARRQKLNTGYGPPTLDDSKLRSVLIESKVQNLDVKPKKPVRATFQQLIDHNRPSLGTFSQRYWYSDEFYAGPGSPIVLLTPGEVAADGYEFYATNSTLSGVFAQTNGGAAIVLEHRYYGQSSPYQNLTTETLQYLTLDQAIQDLVYFAKNVRLPFDPQGSSKPDKAPWILTGGSYPGALAAWTHDLAPGTFWAYHATSAPVQTKGVFWEYFAPVDEALPRNCSADFKRISAHLQEVLTTAPRNVRHQLKSKFGLEPLADDDFAGALMEPLGVWQDQQFYSGYGNIFQMCDYIE</sequence>
<evidence type="ECO:0008006" key="9">
    <source>
        <dbReference type="Google" id="ProtNLM"/>
    </source>
</evidence>
<feature type="chain" id="PRO_5040131297" description="Serine protease" evidence="6">
    <location>
        <begin position="21"/>
        <end position="312"/>
    </location>
</feature>
<keyword evidence="2" id="KW-0645">Protease</keyword>
<keyword evidence="4" id="KW-0378">Hydrolase</keyword>
<evidence type="ECO:0000256" key="3">
    <source>
        <dbReference type="ARBA" id="ARBA00022729"/>
    </source>
</evidence>
<dbReference type="SUPFAM" id="SSF53474">
    <property type="entry name" value="alpha/beta-Hydrolases"/>
    <property type="match status" value="1"/>
</dbReference>
<comment type="similarity">
    <text evidence="1">Belongs to the peptidase S28 family.</text>
</comment>
<dbReference type="GO" id="GO:0070008">
    <property type="term" value="F:serine-type exopeptidase activity"/>
    <property type="evidence" value="ECO:0007669"/>
    <property type="project" value="InterPro"/>
</dbReference>
<keyword evidence="8" id="KW-1185">Reference proteome</keyword>
<evidence type="ECO:0000256" key="5">
    <source>
        <dbReference type="ARBA" id="ARBA00023180"/>
    </source>
</evidence>
<evidence type="ECO:0000313" key="8">
    <source>
        <dbReference type="Proteomes" id="UP000748025"/>
    </source>
</evidence>
<organism evidence="7 8">
    <name type="scientific">Claviceps pusilla</name>
    <dbReference type="NCBI Taxonomy" id="123648"/>
    <lineage>
        <taxon>Eukaryota</taxon>
        <taxon>Fungi</taxon>
        <taxon>Dikarya</taxon>
        <taxon>Ascomycota</taxon>
        <taxon>Pezizomycotina</taxon>
        <taxon>Sordariomycetes</taxon>
        <taxon>Hypocreomycetidae</taxon>
        <taxon>Hypocreales</taxon>
        <taxon>Clavicipitaceae</taxon>
        <taxon>Claviceps</taxon>
    </lineage>
</organism>